<evidence type="ECO:0000313" key="2">
    <source>
        <dbReference type="Proteomes" id="UP001234297"/>
    </source>
</evidence>
<protein>
    <submittedName>
        <fullName evidence="1">Uncharacterized protein</fullName>
    </submittedName>
</protein>
<evidence type="ECO:0000313" key="1">
    <source>
        <dbReference type="EMBL" id="KAJ8633634.1"/>
    </source>
</evidence>
<comment type="caution">
    <text evidence="1">The sequence shown here is derived from an EMBL/GenBank/DDBJ whole genome shotgun (WGS) entry which is preliminary data.</text>
</comment>
<gene>
    <name evidence="1" type="ORF">MRB53_026970</name>
</gene>
<dbReference type="EMBL" id="CM056816">
    <property type="protein sequence ID" value="KAJ8633634.1"/>
    <property type="molecule type" value="Genomic_DNA"/>
</dbReference>
<name>A0ACC2LJR1_PERAE</name>
<proteinExistence type="predicted"/>
<organism evidence="1 2">
    <name type="scientific">Persea americana</name>
    <name type="common">Avocado</name>
    <dbReference type="NCBI Taxonomy" id="3435"/>
    <lineage>
        <taxon>Eukaryota</taxon>
        <taxon>Viridiplantae</taxon>
        <taxon>Streptophyta</taxon>
        <taxon>Embryophyta</taxon>
        <taxon>Tracheophyta</taxon>
        <taxon>Spermatophyta</taxon>
        <taxon>Magnoliopsida</taxon>
        <taxon>Magnoliidae</taxon>
        <taxon>Laurales</taxon>
        <taxon>Lauraceae</taxon>
        <taxon>Persea</taxon>
    </lineage>
</organism>
<accession>A0ACC2LJR1</accession>
<sequence>MGCLDGSWTNEKHISFLNWMEASFVKRMLKNDDFVDGDARLDRYLPDSAESTLDFDCGRSRRRVHGKRGSEERRRRDVVRETSSRPDHDQVVPQMENMKCKRTEREAREELQIAVNTR</sequence>
<keyword evidence="2" id="KW-1185">Reference proteome</keyword>
<reference evidence="1 2" key="1">
    <citation type="journal article" date="2022" name="Hortic Res">
        <title>A haplotype resolved chromosomal level avocado genome allows analysis of novel avocado genes.</title>
        <authorList>
            <person name="Nath O."/>
            <person name="Fletcher S.J."/>
            <person name="Hayward A."/>
            <person name="Shaw L.M."/>
            <person name="Masouleh A.K."/>
            <person name="Furtado A."/>
            <person name="Henry R.J."/>
            <person name="Mitter N."/>
        </authorList>
    </citation>
    <scope>NUCLEOTIDE SEQUENCE [LARGE SCALE GENOMIC DNA]</scope>
    <source>
        <strain evidence="2">cv. Hass</strain>
    </source>
</reference>
<dbReference type="Proteomes" id="UP001234297">
    <property type="component" value="Chromosome 8"/>
</dbReference>